<sequence length="327" mass="34793">MVTAVAAPTPAAAEADPDVLVAVVTYNSAPLIEGFLRALPAALAGAGTARVVVVDNGSRDGTPDLVRTVAPWAVVLEVGANRGYAAGINLALSCSSARRGSYVLNPDAIPSPGSVDRLARAVETDTGLGIAVPRIVDEQGRLKLSLRREPTLWRALGEATLGGRRASRVPLLGEVVGDVDRYVDGATADWATGAAMFIAPRTVERVGPWSEDFFLYSEETDFALRTRDAGLRLALVADASVMHPGGELGTSPWLWSLAAVNRTRLYRRRHRALPSAAYWSAVLLNEVLRVRRGPQHREAVRALLRGVRFPVDTAPGPVQTGGARATR</sequence>
<proteinExistence type="inferred from homology"/>
<dbReference type="Gene3D" id="3.90.550.10">
    <property type="entry name" value="Spore Coat Polysaccharide Biosynthesis Protein SpsA, Chain A"/>
    <property type="match status" value="1"/>
</dbReference>
<evidence type="ECO:0000256" key="2">
    <source>
        <dbReference type="ARBA" id="ARBA00006739"/>
    </source>
</evidence>
<gene>
    <name evidence="6" type="ORF">FE251_13195</name>
</gene>
<dbReference type="Pfam" id="PF00535">
    <property type="entry name" value="Glycos_transf_2"/>
    <property type="match status" value="1"/>
</dbReference>
<name>A0ABX5VTH7_9MICO</name>
<dbReference type="PANTHER" id="PTHR43179:SF12">
    <property type="entry name" value="GALACTOFURANOSYLTRANSFERASE GLFT2"/>
    <property type="match status" value="1"/>
</dbReference>
<comment type="pathway">
    <text evidence="1">Cell wall biogenesis; cell wall polysaccharide biosynthesis.</text>
</comment>
<dbReference type="PANTHER" id="PTHR43179">
    <property type="entry name" value="RHAMNOSYLTRANSFERASE WBBL"/>
    <property type="match status" value="1"/>
</dbReference>
<evidence type="ECO:0000256" key="1">
    <source>
        <dbReference type="ARBA" id="ARBA00004776"/>
    </source>
</evidence>
<dbReference type="EMBL" id="CP040899">
    <property type="protein sequence ID" value="QDB80230.1"/>
    <property type="molecule type" value="Genomic_DNA"/>
</dbReference>
<evidence type="ECO:0000313" key="6">
    <source>
        <dbReference type="EMBL" id="QDB80230.1"/>
    </source>
</evidence>
<keyword evidence="7" id="KW-1185">Reference proteome</keyword>
<evidence type="ECO:0000259" key="5">
    <source>
        <dbReference type="Pfam" id="PF00535"/>
    </source>
</evidence>
<accession>A0ABX5VTH7</accession>
<dbReference type="InterPro" id="IPR001173">
    <property type="entry name" value="Glyco_trans_2-like"/>
</dbReference>
<evidence type="ECO:0000256" key="4">
    <source>
        <dbReference type="ARBA" id="ARBA00022679"/>
    </source>
</evidence>
<reference evidence="6 7" key="1">
    <citation type="submission" date="2019-05" db="EMBL/GenBank/DDBJ databases">
        <title>Georgenia *** sp. nov., and Georgenia *** sp. nov., isolated from the intestinal contents of plateau pika (Ochotona curzoniae) in the Qinghai-Tibet plateau of China.</title>
        <authorList>
            <person name="Tian Z."/>
        </authorList>
    </citation>
    <scope>NUCLEOTIDE SEQUENCE [LARGE SCALE GENOMIC DNA]</scope>
    <source>
        <strain evidence="6 7">Z294</strain>
    </source>
</reference>
<organism evidence="6 7">
    <name type="scientific">Georgenia wutianyii</name>
    <dbReference type="NCBI Taxonomy" id="2585135"/>
    <lineage>
        <taxon>Bacteria</taxon>
        <taxon>Bacillati</taxon>
        <taxon>Actinomycetota</taxon>
        <taxon>Actinomycetes</taxon>
        <taxon>Micrococcales</taxon>
        <taxon>Bogoriellaceae</taxon>
        <taxon>Georgenia</taxon>
    </lineage>
</organism>
<protein>
    <submittedName>
        <fullName evidence="6">Glycosyltransferase family 2 protein</fullName>
    </submittedName>
</protein>
<dbReference type="SUPFAM" id="SSF53448">
    <property type="entry name" value="Nucleotide-diphospho-sugar transferases"/>
    <property type="match status" value="1"/>
</dbReference>
<keyword evidence="3" id="KW-0328">Glycosyltransferase</keyword>
<dbReference type="Proteomes" id="UP000313948">
    <property type="component" value="Chromosome"/>
</dbReference>
<evidence type="ECO:0000313" key="7">
    <source>
        <dbReference type="Proteomes" id="UP000313948"/>
    </source>
</evidence>
<feature type="domain" description="Glycosyltransferase 2-like" evidence="5">
    <location>
        <begin position="21"/>
        <end position="149"/>
    </location>
</feature>
<keyword evidence="4" id="KW-0808">Transferase</keyword>
<evidence type="ECO:0000256" key="3">
    <source>
        <dbReference type="ARBA" id="ARBA00022676"/>
    </source>
</evidence>
<dbReference type="InterPro" id="IPR029044">
    <property type="entry name" value="Nucleotide-diphossugar_trans"/>
</dbReference>
<comment type="similarity">
    <text evidence="2">Belongs to the glycosyltransferase 2 family.</text>
</comment>